<dbReference type="Pfam" id="PF22692">
    <property type="entry name" value="LlgE_F_G_D1"/>
    <property type="match status" value="1"/>
</dbReference>
<evidence type="ECO:0000256" key="2">
    <source>
        <dbReference type="RuleBase" id="RU362116"/>
    </source>
</evidence>
<dbReference type="PANTHER" id="PTHR30435">
    <property type="entry name" value="FLAGELLAR PROTEIN"/>
    <property type="match status" value="1"/>
</dbReference>
<dbReference type="InterPro" id="IPR001444">
    <property type="entry name" value="Flag_bb_rod_N"/>
</dbReference>
<dbReference type="AlphaFoldDB" id="A0A926RY74"/>
<accession>A0A926RY74</accession>
<dbReference type="GO" id="GO:0071978">
    <property type="term" value="P:bacterial-type flagellum-dependent swarming motility"/>
    <property type="evidence" value="ECO:0007669"/>
    <property type="project" value="TreeGrafter"/>
</dbReference>
<evidence type="ECO:0000256" key="1">
    <source>
        <dbReference type="ARBA" id="ARBA00009677"/>
    </source>
</evidence>
<feature type="domain" description="Flagellar basal-body/hook protein C-terminal" evidence="4">
    <location>
        <begin position="226"/>
        <end position="270"/>
    </location>
</feature>
<organism evidence="6 7">
    <name type="scientific">Metabacillus arenae</name>
    <dbReference type="NCBI Taxonomy" id="2771434"/>
    <lineage>
        <taxon>Bacteria</taxon>
        <taxon>Bacillati</taxon>
        <taxon>Bacillota</taxon>
        <taxon>Bacilli</taxon>
        <taxon>Bacillales</taxon>
        <taxon>Bacillaceae</taxon>
        <taxon>Metabacillus</taxon>
    </lineage>
</organism>
<evidence type="ECO:0000313" key="7">
    <source>
        <dbReference type="Proteomes" id="UP000626844"/>
    </source>
</evidence>
<dbReference type="SUPFAM" id="SSF117143">
    <property type="entry name" value="Flagellar hook protein flgE"/>
    <property type="match status" value="1"/>
</dbReference>
<keyword evidence="6" id="KW-0969">Cilium</keyword>
<sequence>MLRSMITATNTMGQLQKQLDIIGNNMANIDTTGFKRTETSFGELVRQQITSYPNQDQDQNRLTAPGLRQGVGALLRSQSVFTQGSIKQTDRELDIALTAPGQFLQVEADGEMRYTRDDALYLTPINNNQVTLVNTNGNQILDENQQPIILDNSFKEIQISQEGILTAVPVNASDVPQTANLGIVKVENAQMLSSAGENLFQLNENADGNIVLTYLEGELRQTIGIKQKALETSNVDMAKEMTDLMISQRSYQMNARSISMGDQMLGLINSVR</sequence>
<protein>
    <submittedName>
        <fullName evidence="6">Flagellar hook-basal body protein</fullName>
    </submittedName>
</protein>
<comment type="subcellular location">
    <subcellularLocation>
        <location evidence="2">Bacterial flagellum basal body</location>
    </subcellularLocation>
</comment>
<dbReference type="NCBIfam" id="TIGR03506">
    <property type="entry name" value="FlgEFG_subfam"/>
    <property type="match status" value="1"/>
</dbReference>
<feature type="domain" description="Flagellar basal body rod protein N-terminal" evidence="3">
    <location>
        <begin position="7"/>
        <end position="35"/>
    </location>
</feature>
<dbReference type="Pfam" id="PF06429">
    <property type="entry name" value="Flg_bbr_C"/>
    <property type="match status" value="1"/>
</dbReference>
<proteinExistence type="inferred from homology"/>
<dbReference type="InterPro" id="IPR037925">
    <property type="entry name" value="FlgE/F/G-like"/>
</dbReference>
<dbReference type="InterPro" id="IPR053967">
    <property type="entry name" value="LlgE_F_G-like_D1"/>
</dbReference>
<evidence type="ECO:0000259" key="3">
    <source>
        <dbReference type="Pfam" id="PF00460"/>
    </source>
</evidence>
<dbReference type="PANTHER" id="PTHR30435:SF19">
    <property type="entry name" value="FLAGELLAR BASAL-BODY ROD PROTEIN FLGG"/>
    <property type="match status" value="1"/>
</dbReference>
<dbReference type="InterPro" id="IPR019776">
    <property type="entry name" value="Flagellar_basal_body_rod_CS"/>
</dbReference>
<feature type="domain" description="Flagellar hook protein FlgE/F/G-like D1" evidence="5">
    <location>
        <begin position="103"/>
        <end position="167"/>
    </location>
</feature>
<keyword evidence="2" id="KW-0975">Bacterial flagellum</keyword>
<dbReference type="InterPro" id="IPR020013">
    <property type="entry name" value="Flagellar_FlgE/F/G"/>
</dbReference>
<keyword evidence="6" id="KW-0966">Cell projection</keyword>
<reference evidence="6" key="1">
    <citation type="submission" date="2020-09" db="EMBL/GenBank/DDBJ databases">
        <title>A novel bacterium of genus Bacillus, isolated from South China Sea.</title>
        <authorList>
            <person name="Huang H."/>
            <person name="Mo K."/>
            <person name="Hu Y."/>
        </authorList>
    </citation>
    <scope>NUCLEOTIDE SEQUENCE</scope>
    <source>
        <strain evidence="6">IB182487</strain>
    </source>
</reference>
<dbReference type="Pfam" id="PF00460">
    <property type="entry name" value="Flg_bb_rod"/>
    <property type="match status" value="1"/>
</dbReference>
<dbReference type="PROSITE" id="PS00588">
    <property type="entry name" value="FLAGELLA_BB_ROD"/>
    <property type="match status" value="1"/>
</dbReference>
<dbReference type="GO" id="GO:0009425">
    <property type="term" value="C:bacterial-type flagellum basal body"/>
    <property type="evidence" value="ECO:0007669"/>
    <property type="project" value="UniProtKB-SubCell"/>
</dbReference>
<evidence type="ECO:0000259" key="4">
    <source>
        <dbReference type="Pfam" id="PF06429"/>
    </source>
</evidence>
<evidence type="ECO:0000313" key="6">
    <source>
        <dbReference type="EMBL" id="MBD1382653.1"/>
    </source>
</evidence>
<gene>
    <name evidence="6" type="ORF">IC621_20830</name>
</gene>
<keyword evidence="7" id="KW-1185">Reference proteome</keyword>
<evidence type="ECO:0000259" key="5">
    <source>
        <dbReference type="Pfam" id="PF22692"/>
    </source>
</evidence>
<comment type="caution">
    <text evidence="6">The sequence shown here is derived from an EMBL/GenBank/DDBJ whole genome shotgun (WGS) entry which is preliminary data.</text>
</comment>
<comment type="similarity">
    <text evidence="1 2">Belongs to the flagella basal body rod proteins family.</text>
</comment>
<dbReference type="EMBL" id="JACXAI010000034">
    <property type="protein sequence ID" value="MBD1382653.1"/>
    <property type="molecule type" value="Genomic_DNA"/>
</dbReference>
<keyword evidence="6" id="KW-0282">Flagellum</keyword>
<name>A0A926RY74_9BACI</name>
<dbReference type="InterPro" id="IPR010930">
    <property type="entry name" value="Flg_bb/hook_C_dom"/>
</dbReference>
<dbReference type="Proteomes" id="UP000626844">
    <property type="component" value="Unassembled WGS sequence"/>
</dbReference>
<dbReference type="RefSeq" id="WP_191161054.1">
    <property type="nucleotide sequence ID" value="NZ_JACXAI010000034.1"/>
</dbReference>